<accession>A0ACC0V4J1</accession>
<gene>
    <name evidence="1" type="ORF">N3K66_002894</name>
</gene>
<organism evidence="1 2">
    <name type="scientific">Trichothecium roseum</name>
    <dbReference type="NCBI Taxonomy" id="47278"/>
    <lineage>
        <taxon>Eukaryota</taxon>
        <taxon>Fungi</taxon>
        <taxon>Dikarya</taxon>
        <taxon>Ascomycota</taxon>
        <taxon>Pezizomycotina</taxon>
        <taxon>Sordariomycetes</taxon>
        <taxon>Hypocreomycetidae</taxon>
        <taxon>Hypocreales</taxon>
        <taxon>Hypocreales incertae sedis</taxon>
        <taxon>Trichothecium</taxon>
    </lineage>
</organism>
<sequence length="399" mass="44653">MDLNFPFPLDAAQPVPFTISVNESFVRQTVRKAADYRPSADLLDGSNANWLEGPPRANMTALGSYWAEEYDWAAEQDRINGELSHFAVVVPETEAWPHPVPLHYVHERAENDDDDDDSLPLLLLHGWPSTKGHDVVAVDLPGFGFSPAPQHAGFDPKTIAAVLDAFMTQLGYARYGVVSTDLGWWVGMWMTDVVPSSSSPNSNRLAGHFSDFFLVPPNATDLERYAANLTTPEETRMITSNQAWYNGHTGYQHVQTMQPLAVGQAFSDSPVGFAGWVWHILFSVSDQHPYTFDDIITTAFVLFVQGTWGNLRYYKELFNAEAMNFPKTDVPTGVSQWGMGDATSPFPELADFNMIPRDWLERQSNIKQVYRHDAGGHFPAINLPLEWAADVLDFFAKHV</sequence>
<comment type="caution">
    <text evidence="1">The sequence shown here is derived from an EMBL/GenBank/DDBJ whole genome shotgun (WGS) entry which is preliminary data.</text>
</comment>
<protein>
    <submittedName>
        <fullName evidence="1">Uncharacterized protein</fullName>
    </submittedName>
</protein>
<proteinExistence type="predicted"/>
<evidence type="ECO:0000313" key="2">
    <source>
        <dbReference type="Proteomes" id="UP001163324"/>
    </source>
</evidence>
<dbReference type="EMBL" id="CM047942">
    <property type="protein sequence ID" value="KAI9901077.1"/>
    <property type="molecule type" value="Genomic_DNA"/>
</dbReference>
<name>A0ACC0V4J1_9HYPO</name>
<dbReference type="Proteomes" id="UP001163324">
    <property type="component" value="Chromosome 3"/>
</dbReference>
<reference evidence="1" key="1">
    <citation type="submission" date="2022-10" db="EMBL/GenBank/DDBJ databases">
        <title>Complete Genome of Trichothecium roseum strain YXFP-22015, a Plant Pathogen Isolated from Citrus.</title>
        <authorList>
            <person name="Wang Y."/>
            <person name="Zhu L."/>
        </authorList>
    </citation>
    <scope>NUCLEOTIDE SEQUENCE</scope>
    <source>
        <strain evidence="1">YXFP-22015</strain>
    </source>
</reference>
<evidence type="ECO:0000313" key="1">
    <source>
        <dbReference type="EMBL" id="KAI9901077.1"/>
    </source>
</evidence>
<keyword evidence="2" id="KW-1185">Reference proteome</keyword>